<dbReference type="AlphaFoldDB" id="A0A8J2S120"/>
<comment type="caution">
    <text evidence="2">The sequence shown here is derived from an EMBL/GenBank/DDBJ whole genome shotgun (WGS) entry which is preliminary data.</text>
</comment>
<reference evidence="2" key="1">
    <citation type="submission" date="2021-11" db="EMBL/GenBank/DDBJ databases">
        <authorList>
            <person name="Schell T."/>
        </authorList>
    </citation>
    <scope>NUCLEOTIDE SEQUENCE</scope>
    <source>
        <strain evidence="2">M5</strain>
    </source>
</reference>
<accession>A0A8J2S120</accession>
<keyword evidence="3" id="KW-1185">Reference proteome</keyword>
<evidence type="ECO:0000313" key="3">
    <source>
        <dbReference type="Proteomes" id="UP000789390"/>
    </source>
</evidence>
<evidence type="ECO:0000313" key="2">
    <source>
        <dbReference type="EMBL" id="CAH0112570.1"/>
    </source>
</evidence>
<protein>
    <submittedName>
        <fullName evidence="2">Uncharacterized protein</fullName>
    </submittedName>
</protein>
<keyword evidence="1" id="KW-1133">Transmembrane helix</keyword>
<dbReference type="Proteomes" id="UP000789390">
    <property type="component" value="Unassembled WGS sequence"/>
</dbReference>
<keyword evidence="1" id="KW-0472">Membrane</keyword>
<keyword evidence="1" id="KW-0812">Transmembrane</keyword>
<gene>
    <name evidence="2" type="ORF">DGAL_LOCUS16303</name>
</gene>
<proteinExistence type="predicted"/>
<sequence length="75" mass="8585">MQDRSNLANATVFLCFWMMTMDIAILVLFSLTSDSETVWHSEPSSRASKPPEWMETTIQKIRIGSGSPEWRSDEC</sequence>
<name>A0A8J2S120_9CRUS</name>
<feature type="transmembrane region" description="Helical" evidence="1">
    <location>
        <begin position="7"/>
        <end position="31"/>
    </location>
</feature>
<evidence type="ECO:0000256" key="1">
    <source>
        <dbReference type="SAM" id="Phobius"/>
    </source>
</evidence>
<dbReference type="EMBL" id="CAKKLH010000327">
    <property type="protein sequence ID" value="CAH0112570.1"/>
    <property type="molecule type" value="Genomic_DNA"/>
</dbReference>
<organism evidence="2 3">
    <name type="scientific">Daphnia galeata</name>
    <dbReference type="NCBI Taxonomy" id="27404"/>
    <lineage>
        <taxon>Eukaryota</taxon>
        <taxon>Metazoa</taxon>
        <taxon>Ecdysozoa</taxon>
        <taxon>Arthropoda</taxon>
        <taxon>Crustacea</taxon>
        <taxon>Branchiopoda</taxon>
        <taxon>Diplostraca</taxon>
        <taxon>Cladocera</taxon>
        <taxon>Anomopoda</taxon>
        <taxon>Daphniidae</taxon>
        <taxon>Daphnia</taxon>
    </lineage>
</organism>